<dbReference type="PANTHER" id="PTHR35525:SF3">
    <property type="entry name" value="BLL6575 PROTEIN"/>
    <property type="match status" value="1"/>
</dbReference>
<evidence type="ECO:0000313" key="3">
    <source>
        <dbReference type="Proteomes" id="UP000326553"/>
    </source>
</evidence>
<dbReference type="InterPro" id="IPR023286">
    <property type="entry name" value="ABATE_dom_sf"/>
</dbReference>
<evidence type="ECO:0000313" key="2">
    <source>
        <dbReference type="EMBL" id="QEV16464.1"/>
    </source>
</evidence>
<organism evidence="2 3">
    <name type="scientific">Streptomyces alboniger</name>
    <dbReference type="NCBI Taxonomy" id="132473"/>
    <lineage>
        <taxon>Bacteria</taxon>
        <taxon>Bacillati</taxon>
        <taxon>Actinomycetota</taxon>
        <taxon>Actinomycetes</taxon>
        <taxon>Kitasatosporales</taxon>
        <taxon>Streptomycetaceae</taxon>
        <taxon>Streptomyces</taxon>
        <taxon>Streptomyces aurantiacus group</taxon>
    </lineage>
</organism>
<feature type="domain" description="Zinc finger CGNR" evidence="1">
    <location>
        <begin position="155"/>
        <end position="198"/>
    </location>
</feature>
<dbReference type="RefSeq" id="WP_150476507.1">
    <property type="nucleotide sequence ID" value="NZ_CP023695.1"/>
</dbReference>
<protein>
    <submittedName>
        <fullName evidence="2">Zf-CGNR multi-domain protein</fullName>
    </submittedName>
</protein>
<reference evidence="2 3" key="1">
    <citation type="submission" date="2017-09" db="EMBL/GenBank/DDBJ databases">
        <authorList>
            <person name="Lee N."/>
            <person name="Cho B.-K."/>
        </authorList>
    </citation>
    <scope>NUCLEOTIDE SEQUENCE [LARGE SCALE GENOMIC DNA]</scope>
    <source>
        <strain evidence="2 3">ATCC 12461</strain>
    </source>
</reference>
<gene>
    <name evidence="2" type="ORF">CP975_02145</name>
</gene>
<accession>A0A5J6HDW8</accession>
<dbReference type="Pfam" id="PF11706">
    <property type="entry name" value="zf-CGNR"/>
    <property type="match status" value="1"/>
</dbReference>
<dbReference type="Gene3D" id="1.10.3300.10">
    <property type="entry name" value="Jann2411-like domain"/>
    <property type="match status" value="1"/>
</dbReference>
<name>A0A5J6HDW8_STRAD</name>
<dbReference type="AlphaFoldDB" id="A0A5J6HDW8"/>
<evidence type="ECO:0000259" key="1">
    <source>
        <dbReference type="Pfam" id="PF11706"/>
    </source>
</evidence>
<dbReference type="Proteomes" id="UP000326553">
    <property type="component" value="Chromosome"/>
</dbReference>
<dbReference type="InterPro" id="IPR010852">
    <property type="entry name" value="ABATE"/>
</dbReference>
<dbReference type="KEGG" id="salw:CP975_02145"/>
<dbReference type="OrthoDB" id="123307at2"/>
<dbReference type="PANTHER" id="PTHR35525">
    <property type="entry name" value="BLL6575 PROTEIN"/>
    <property type="match status" value="1"/>
</dbReference>
<dbReference type="SUPFAM" id="SSF160904">
    <property type="entry name" value="Jann2411-like"/>
    <property type="match status" value="1"/>
</dbReference>
<dbReference type="InterPro" id="IPR021005">
    <property type="entry name" value="Znf_CGNR"/>
</dbReference>
<keyword evidence="3" id="KW-1185">Reference proteome</keyword>
<dbReference type="EMBL" id="CP023695">
    <property type="protein sequence ID" value="QEV16464.1"/>
    <property type="molecule type" value="Genomic_DNA"/>
</dbReference>
<sequence>MTWPATARYRLEPAPGGLGLVQDLLNTVAAGTPPHPDLLDGLAEARTWAHEAASEWAAATGLPAPHITLDAKGLRELRTFRETLGKLVARRRQGQGRGEGAGALGPGVAYSGEAALRLGEDGVVRLEPCGTGWGHLVALALAAAYDGQRADTARRLKTCRNPLCRVAFYDRSRNNSGVWHDVKTCGNAANLRAFRARRREQET</sequence>
<proteinExistence type="predicted"/>